<accession>A0ABR4HUM9</accession>
<organism evidence="4 5">
    <name type="scientific">Aspergillus granulosus</name>
    <dbReference type="NCBI Taxonomy" id="176169"/>
    <lineage>
        <taxon>Eukaryota</taxon>
        <taxon>Fungi</taxon>
        <taxon>Dikarya</taxon>
        <taxon>Ascomycota</taxon>
        <taxon>Pezizomycotina</taxon>
        <taxon>Eurotiomycetes</taxon>
        <taxon>Eurotiomycetidae</taxon>
        <taxon>Eurotiales</taxon>
        <taxon>Aspergillaceae</taxon>
        <taxon>Aspergillus</taxon>
        <taxon>Aspergillus subgen. Nidulantes</taxon>
    </lineage>
</organism>
<dbReference type="Proteomes" id="UP001610334">
    <property type="component" value="Unassembled WGS sequence"/>
</dbReference>
<feature type="repeat" description="ANK" evidence="3">
    <location>
        <begin position="266"/>
        <end position="298"/>
    </location>
</feature>
<evidence type="ECO:0000256" key="1">
    <source>
        <dbReference type="ARBA" id="ARBA00022737"/>
    </source>
</evidence>
<sequence>MARLSRLPVEIILAIANYLPEQRDISSFMRSNWKLYHVLHPFLCRFNSRHCEGSAFVFAAKHGCTDLVNKLFSAGASVGSVELRDPEDDLLEEFGSIINPLLVAAQSGHAATLHALLQESRPDRACTQVQLRSALHGALRSRDTEAFQMIIAKNAPLGLPSPDDYEYNHSIKRVTALGVAIASGCSNDIVKHLLQQGAEVDEQENPYPWYEATAQRGGEMLQLLLNHGRRPKSDRILCELALRSNNPSVLDVFTDVEKGGIDVRVYGHTALFTAVEKGHIDMVKYLIERGANPNLTCSYKNWKGLYNITWMAVQAQHFEILDYLITKQGVRPDQDALEKAREMEFEQAISLLSTRSYEDIPAKMDIAAYVTMLERKIKKPSPEFHAVKCLPCMCPASESKYIPWIEMYRSPWDR</sequence>
<protein>
    <submittedName>
        <fullName evidence="4">Ankyrin repeat-containing domain protein</fullName>
    </submittedName>
</protein>
<proteinExistence type="predicted"/>
<reference evidence="4 5" key="1">
    <citation type="submission" date="2024-07" db="EMBL/GenBank/DDBJ databases">
        <title>Section-level genome sequencing and comparative genomics of Aspergillus sections Usti and Cavernicolus.</title>
        <authorList>
            <consortium name="Lawrence Berkeley National Laboratory"/>
            <person name="Nybo J.L."/>
            <person name="Vesth T.C."/>
            <person name="Theobald S."/>
            <person name="Frisvad J.C."/>
            <person name="Larsen T.O."/>
            <person name="Kjaerboelling I."/>
            <person name="Rothschild-Mancinelli K."/>
            <person name="Lyhne E.K."/>
            <person name="Kogle M.E."/>
            <person name="Barry K."/>
            <person name="Clum A."/>
            <person name="Na H."/>
            <person name="Ledsgaard L."/>
            <person name="Lin J."/>
            <person name="Lipzen A."/>
            <person name="Kuo A."/>
            <person name="Riley R."/>
            <person name="Mondo S."/>
            <person name="Labutti K."/>
            <person name="Haridas S."/>
            <person name="Pangalinan J."/>
            <person name="Salamov A.A."/>
            <person name="Simmons B.A."/>
            <person name="Magnuson J.K."/>
            <person name="Chen J."/>
            <person name="Drula E."/>
            <person name="Henrissat B."/>
            <person name="Wiebenga A."/>
            <person name="Lubbers R.J."/>
            <person name="Gomes A.C."/>
            <person name="Makela M.R."/>
            <person name="Stajich J."/>
            <person name="Grigoriev I.V."/>
            <person name="Mortensen U.H."/>
            <person name="De Vries R.P."/>
            <person name="Baker S.E."/>
            <person name="Andersen M.R."/>
        </authorList>
    </citation>
    <scope>NUCLEOTIDE SEQUENCE [LARGE SCALE GENOMIC DNA]</scope>
    <source>
        <strain evidence="4 5">CBS 588.65</strain>
    </source>
</reference>
<feature type="repeat" description="ANK" evidence="3">
    <location>
        <begin position="172"/>
        <end position="205"/>
    </location>
</feature>
<dbReference type="PROSITE" id="PS50297">
    <property type="entry name" value="ANK_REP_REGION"/>
    <property type="match status" value="1"/>
</dbReference>
<dbReference type="Gene3D" id="1.25.40.20">
    <property type="entry name" value="Ankyrin repeat-containing domain"/>
    <property type="match status" value="1"/>
</dbReference>
<keyword evidence="5" id="KW-1185">Reference proteome</keyword>
<dbReference type="Pfam" id="PF12796">
    <property type="entry name" value="Ank_2"/>
    <property type="match status" value="1"/>
</dbReference>
<dbReference type="SUPFAM" id="SSF48403">
    <property type="entry name" value="Ankyrin repeat"/>
    <property type="match status" value="1"/>
</dbReference>
<dbReference type="InterPro" id="IPR036770">
    <property type="entry name" value="Ankyrin_rpt-contain_sf"/>
</dbReference>
<keyword evidence="2 3" id="KW-0040">ANK repeat</keyword>
<comment type="caution">
    <text evidence="4">The sequence shown here is derived from an EMBL/GenBank/DDBJ whole genome shotgun (WGS) entry which is preliminary data.</text>
</comment>
<dbReference type="PANTHER" id="PTHR24198:SF165">
    <property type="entry name" value="ANKYRIN REPEAT-CONTAINING PROTEIN-RELATED"/>
    <property type="match status" value="1"/>
</dbReference>
<evidence type="ECO:0000313" key="4">
    <source>
        <dbReference type="EMBL" id="KAL2819175.1"/>
    </source>
</evidence>
<dbReference type="SMART" id="SM00248">
    <property type="entry name" value="ANK"/>
    <property type="match status" value="6"/>
</dbReference>
<dbReference type="PANTHER" id="PTHR24198">
    <property type="entry name" value="ANKYRIN REPEAT AND PROTEIN KINASE DOMAIN-CONTAINING PROTEIN"/>
    <property type="match status" value="1"/>
</dbReference>
<evidence type="ECO:0000256" key="2">
    <source>
        <dbReference type="ARBA" id="ARBA00023043"/>
    </source>
</evidence>
<dbReference type="EMBL" id="JBFXLT010000011">
    <property type="protein sequence ID" value="KAL2819175.1"/>
    <property type="molecule type" value="Genomic_DNA"/>
</dbReference>
<evidence type="ECO:0000313" key="5">
    <source>
        <dbReference type="Proteomes" id="UP001610334"/>
    </source>
</evidence>
<name>A0ABR4HUM9_9EURO</name>
<evidence type="ECO:0000256" key="3">
    <source>
        <dbReference type="PROSITE-ProRule" id="PRU00023"/>
    </source>
</evidence>
<keyword evidence="1" id="KW-0677">Repeat</keyword>
<dbReference type="InterPro" id="IPR002110">
    <property type="entry name" value="Ankyrin_rpt"/>
</dbReference>
<gene>
    <name evidence="4" type="ORF">BJX63DRAFT_439332</name>
</gene>
<dbReference type="PROSITE" id="PS50088">
    <property type="entry name" value="ANK_REPEAT"/>
    <property type="match status" value="2"/>
</dbReference>